<dbReference type="PROSITE" id="PS51192">
    <property type="entry name" value="HELICASE_ATP_BIND_1"/>
    <property type="match status" value="1"/>
</dbReference>
<sequence>MRRSFAPSVVAKRKDRGEDDDGDDDEDWNINQVSKKKTGKKDHLLSSPHMCPFRKPLTPLGNQPLANRHGLSAHEEFIKKLLSKPFKIPIPNYKGSSFGSRALGIRRQGARCALHDPCEENALVLYSPPELSANEQLKVDMEKQPVHVVVDPLLCKVLRPHQREGVKFMYDCVTGSQIPDSYGCIMADEMGLGKTLQCITLLWTLLRQGPDAKPTIDKAVIVSPSSLVKNWSNEITKWLGSRILSLPIDSGTKDEIDTKLERFLAQQGRRSPTPVLIVSYETFRLHARVLHKSSVGLVICDEGHRLKNCENQTYQALTLLKCQRRVLLSGTPIQNDL</sequence>
<dbReference type="RefSeq" id="XP_014674422.1">
    <property type="nucleotide sequence ID" value="XM_014818936.1"/>
</dbReference>
<evidence type="ECO:0000256" key="2">
    <source>
        <dbReference type="ARBA" id="ARBA00007025"/>
    </source>
</evidence>
<keyword evidence="6" id="KW-0378">Hydrolase</keyword>
<dbReference type="Gene3D" id="3.40.50.10810">
    <property type="entry name" value="Tandem AAA-ATPase domain"/>
    <property type="match status" value="1"/>
</dbReference>
<gene>
    <name evidence="14" type="primary">LOC106814594</name>
</gene>
<dbReference type="GeneID" id="106814594"/>
<dbReference type="SUPFAM" id="SSF52540">
    <property type="entry name" value="P-loop containing nucleoside triphosphate hydrolases"/>
    <property type="match status" value="1"/>
</dbReference>
<keyword evidence="4" id="KW-0547">Nucleotide-binding</keyword>
<dbReference type="InterPro" id="IPR014001">
    <property type="entry name" value="Helicase_ATP-bd"/>
</dbReference>
<accession>A0ABM1EQF1</accession>
<keyword evidence="10" id="KW-0539">Nucleus</keyword>
<evidence type="ECO:0000256" key="4">
    <source>
        <dbReference type="ARBA" id="ARBA00022741"/>
    </source>
</evidence>
<keyword evidence="6" id="KW-0347">Helicase</keyword>
<dbReference type="InterPro" id="IPR000330">
    <property type="entry name" value="SNF2_N"/>
</dbReference>
<dbReference type="Proteomes" id="UP000695022">
    <property type="component" value="Unplaced"/>
</dbReference>
<evidence type="ECO:0000256" key="7">
    <source>
        <dbReference type="ARBA" id="ARBA00022840"/>
    </source>
</evidence>
<evidence type="ECO:0000313" key="14">
    <source>
        <dbReference type="RefSeq" id="XP_014674422.1"/>
    </source>
</evidence>
<comment type="subcellular location">
    <subcellularLocation>
        <location evidence="1">Nucleus</location>
    </subcellularLocation>
</comment>
<dbReference type="InterPro" id="IPR038718">
    <property type="entry name" value="SNF2-like_sf"/>
</dbReference>
<proteinExistence type="inferred from homology"/>
<keyword evidence="8" id="KW-0238">DNA-binding</keyword>
<feature type="domain" description="Helicase ATP-binding" evidence="12">
    <location>
        <begin position="175"/>
        <end position="337"/>
    </location>
</feature>
<dbReference type="PANTHER" id="PTHR45629:SF7">
    <property type="entry name" value="DNA EXCISION REPAIR PROTEIN ERCC-6-RELATED"/>
    <property type="match status" value="1"/>
</dbReference>
<evidence type="ECO:0000256" key="10">
    <source>
        <dbReference type="ARBA" id="ARBA00023242"/>
    </source>
</evidence>
<evidence type="ECO:0000256" key="3">
    <source>
        <dbReference type="ARBA" id="ARBA00022553"/>
    </source>
</evidence>
<reference evidence="14" key="1">
    <citation type="submission" date="2025-08" db="UniProtKB">
        <authorList>
            <consortium name="RefSeq"/>
        </authorList>
    </citation>
    <scope>IDENTIFICATION</scope>
</reference>
<protein>
    <submittedName>
        <fullName evidence="14">DNA repair and recombination protein RAD54-like</fullName>
    </submittedName>
</protein>
<feature type="region of interest" description="Disordered" evidence="11">
    <location>
        <begin position="1"/>
        <end position="50"/>
    </location>
</feature>
<evidence type="ECO:0000256" key="11">
    <source>
        <dbReference type="SAM" id="MobiDB-lite"/>
    </source>
</evidence>
<name>A0ABM1EQF1_PRICU</name>
<keyword evidence="7" id="KW-0067">ATP-binding</keyword>
<keyword evidence="13" id="KW-1185">Reference proteome</keyword>
<evidence type="ECO:0000256" key="8">
    <source>
        <dbReference type="ARBA" id="ARBA00023125"/>
    </source>
</evidence>
<keyword evidence="3" id="KW-0597">Phosphoprotein</keyword>
<keyword evidence="9" id="KW-0234">DNA repair</keyword>
<evidence type="ECO:0000259" key="12">
    <source>
        <dbReference type="PROSITE" id="PS51192"/>
    </source>
</evidence>
<comment type="similarity">
    <text evidence="2">Belongs to the SNF2/RAD54 helicase family.</text>
</comment>
<dbReference type="SMART" id="SM00487">
    <property type="entry name" value="DEXDc"/>
    <property type="match status" value="1"/>
</dbReference>
<evidence type="ECO:0000256" key="1">
    <source>
        <dbReference type="ARBA" id="ARBA00004123"/>
    </source>
</evidence>
<evidence type="ECO:0000256" key="5">
    <source>
        <dbReference type="ARBA" id="ARBA00022763"/>
    </source>
</evidence>
<dbReference type="Pfam" id="PF08658">
    <property type="entry name" value="Rad54_N"/>
    <property type="match status" value="1"/>
</dbReference>
<feature type="non-terminal residue" evidence="14">
    <location>
        <position position="337"/>
    </location>
</feature>
<dbReference type="InterPro" id="IPR050496">
    <property type="entry name" value="SNF2_RAD54_helicase_repair"/>
</dbReference>
<dbReference type="InterPro" id="IPR013967">
    <property type="entry name" value="Rad54_N"/>
</dbReference>
<feature type="compositionally biased region" description="Acidic residues" evidence="11">
    <location>
        <begin position="18"/>
        <end position="28"/>
    </location>
</feature>
<evidence type="ECO:0000256" key="6">
    <source>
        <dbReference type="ARBA" id="ARBA00022806"/>
    </source>
</evidence>
<dbReference type="Pfam" id="PF00176">
    <property type="entry name" value="SNF2-rel_dom"/>
    <property type="match status" value="1"/>
</dbReference>
<dbReference type="InterPro" id="IPR027417">
    <property type="entry name" value="P-loop_NTPase"/>
</dbReference>
<dbReference type="PANTHER" id="PTHR45629">
    <property type="entry name" value="SNF2/RAD54 FAMILY MEMBER"/>
    <property type="match status" value="1"/>
</dbReference>
<evidence type="ECO:0000313" key="13">
    <source>
        <dbReference type="Proteomes" id="UP000695022"/>
    </source>
</evidence>
<keyword evidence="5" id="KW-0227">DNA damage</keyword>
<evidence type="ECO:0000256" key="9">
    <source>
        <dbReference type="ARBA" id="ARBA00023204"/>
    </source>
</evidence>
<organism evidence="13 14">
    <name type="scientific">Priapulus caudatus</name>
    <name type="common">Priapulid worm</name>
    <dbReference type="NCBI Taxonomy" id="37621"/>
    <lineage>
        <taxon>Eukaryota</taxon>
        <taxon>Metazoa</taxon>
        <taxon>Ecdysozoa</taxon>
        <taxon>Scalidophora</taxon>
        <taxon>Priapulida</taxon>
        <taxon>Priapulimorpha</taxon>
        <taxon>Priapulimorphida</taxon>
        <taxon>Priapulidae</taxon>
        <taxon>Priapulus</taxon>
    </lineage>
</organism>